<dbReference type="RefSeq" id="WP_113970271.1">
    <property type="nucleotide sequence ID" value="NZ_QNRJ01000011.1"/>
</dbReference>
<proteinExistence type="predicted"/>
<gene>
    <name evidence="1" type="ORF">DET59_11113</name>
</gene>
<dbReference type="Proteomes" id="UP000252118">
    <property type="component" value="Unassembled WGS sequence"/>
</dbReference>
<organism evidence="1 2">
    <name type="scientific">Rossellomorea aquimaris</name>
    <dbReference type="NCBI Taxonomy" id="189382"/>
    <lineage>
        <taxon>Bacteria</taxon>
        <taxon>Bacillati</taxon>
        <taxon>Bacillota</taxon>
        <taxon>Bacilli</taxon>
        <taxon>Bacillales</taxon>
        <taxon>Bacillaceae</taxon>
        <taxon>Rossellomorea</taxon>
    </lineage>
</organism>
<comment type="caution">
    <text evidence="1">The sequence shown here is derived from an EMBL/GenBank/DDBJ whole genome shotgun (WGS) entry which is preliminary data.</text>
</comment>
<evidence type="ECO:0000313" key="2">
    <source>
        <dbReference type="Proteomes" id="UP000252118"/>
    </source>
</evidence>
<evidence type="ECO:0000313" key="1">
    <source>
        <dbReference type="EMBL" id="RBP02916.1"/>
    </source>
</evidence>
<reference evidence="1 2" key="1">
    <citation type="submission" date="2018-06" db="EMBL/GenBank/DDBJ databases">
        <title>Freshwater and sediment microbial communities from various areas in North America, analyzing microbe dynamics in response to fracking.</title>
        <authorList>
            <person name="Lamendella R."/>
        </authorList>
    </citation>
    <scope>NUCLEOTIDE SEQUENCE [LARGE SCALE GENOMIC DNA]</scope>
    <source>
        <strain evidence="1 2">97B</strain>
    </source>
</reference>
<dbReference type="AlphaFoldDB" id="A0A366ELQ2"/>
<dbReference type="EMBL" id="QNRJ01000011">
    <property type="protein sequence ID" value="RBP02916.1"/>
    <property type="molecule type" value="Genomic_DNA"/>
</dbReference>
<sequence>MRKTLGIKRTNFPRLERLDFRDIIEEVNNIFGVEVPGHHGPNLSVQAKRIRFKLFLPIPSLKCVEYIDNQTNEIIEYFYDWEDASGTLMKFHGHYHPEEAPDEIKEFDPFHLHIKEDEFDREARKRERDDEYQCLYQVLLFIKRYVYVSRYSK</sequence>
<protein>
    <submittedName>
        <fullName evidence="1">Uncharacterized protein</fullName>
    </submittedName>
</protein>
<dbReference type="OrthoDB" id="2890192at2"/>
<accession>A0A366ELQ2</accession>
<name>A0A366ELQ2_9BACI</name>